<keyword evidence="2" id="KW-0808">Transferase</keyword>
<dbReference type="CDD" id="cd06223">
    <property type="entry name" value="PRTases_typeI"/>
    <property type="match status" value="1"/>
</dbReference>
<organism evidence="2 3">
    <name type="scientific">Isoalcanivorax beigongshangi</name>
    <dbReference type="NCBI Taxonomy" id="3238810"/>
    <lineage>
        <taxon>Bacteria</taxon>
        <taxon>Pseudomonadati</taxon>
        <taxon>Pseudomonadota</taxon>
        <taxon>Gammaproteobacteria</taxon>
        <taxon>Oceanospirillales</taxon>
        <taxon>Alcanivoracaceae</taxon>
        <taxon>Isoalcanivorax</taxon>
    </lineage>
</organism>
<dbReference type="NCBIfam" id="NF003545">
    <property type="entry name" value="PRK05205.1-1"/>
    <property type="match status" value="1"/>
</dbReference>
<proteinExistence type="predicted"/>
<dbReference type="InterPro" id="IPR050137">
    <property type="entry name" value="PyrR_bifunctional"/>
</dbReference>
<dbReference type="Gene3D" id="3.40.50.2020">
    <property type="match status" value="1"/>
</dbReference>
<dbReference type="GO" id="GO:0004845">
    <property type="term" value="F:uracil phosphoribosyltransferase activity"/>
    <property type="evidence" value="ECO:0007669"/>
    <property type="project" value="UniProtKB-EC"/>
</dbReference>
<keyword evidence="3" id="KW-1185">Reference proteome</keyword>
<dbReference type="PANTHER" id="PTHR11608">
    <property type="entry name" value="BIFUNCTIONAL PROTEIN PYRR"/>
    <property type="match status" value="1"/>
</dbReference>
<evidence type="ECO:0000259" key="1">
    <source>
        <dbReference type="Pfam" id="PF00156"/>
    </source>
</evidence>
<dbReference type="PANTHER" id="PTHR11608:SF0">
    <property type="entry name" value="BIFUNCTIONAL PROTEIN PYRR"/>
    <property type="match status" value="1"/>
</dbReference>
<dbReference type="EMBL" id="JBGCUO010000001">
    <property type="protein sequence ID" value="MEY1660719.1"/>
    <property type="molecule type" value="Genomic_DNA"/>
</dbReference>
<dbReference type="Proteomes" id="UP001562065">
    <property type="component" value="Unassembled WGS sequence"/>
</dbReference>
<dbReference type="InterPro" id="IPR029057">
    <property type="entry name" value="PRTase-like"/>
</dbReference>
<dbReference type="InterPro" id="IPR000836">
    <property type="entry name" value="PRTase_dom"/>
</dbReference>
<dbReference type="EC" id="2.4.2.9" evidence="2"/>
<protein>
    <submittedName>
        <fullName evidence="2">Bifunctional pyr operon transcriptional regulator/uracil phosphoribosyltransferase PyrR</fullName>
        <ecNumber evidence="2">2.4.2.9</ecNumber>
    </submittedName>
</protein>
<comment type="caution">
    <text evidence="2">The sequence shown here is derived from an EMBL/GenBank/DDBJ whole genome shotgun (WGS) entry which is preliminary data.</text>
</comment>
<evidence type="ECO:0000313" key="2">
    <source>
        <dbReference type="EMBL" id="MEY1660719.1"/>
    </source>
</evidence>
<name>A0ABV4AD08_9GAMM</name>
<feature type="domain" description="Phosphoribosyltransferase" evidence="1">
    <location>
        <begin position="9"/>
        <end position="124"/>
    </location>
</feature>
<dbReference type="SUPFAM" id="SSF53271">
    <property type="entry name" value="PRTase-like"/>
    <property type="match status" value="1"/>
</dbReference>
<reference evidence="2 3" key="1">
    <citation type="submission" date="2024-07" db="EMBL/GenBank/DDBJ databases">
        <authorList>
            <person name="Ren Q."/>
        </authorList>
    </citation>
    <scope>NUCLEOTIDE SEQUENCE [LARGE SCALE GENOMIC DNA]</scope>
    <source>
        <strain evidence="2 3">REN37</strain>
    </source>
</reference>
<accession>A0ABV4AD08</accession>
<dbReference type="Pfam" id="PF00156">
    <property type="entry name" value="Pribosyltran"/>
    <property type="match status" value="1"/>
</dbReference>
<keyword evidence="2" id="KW-0328">Glycosyltransferase</keyword>
<gene>
    <name evidence="2" type="primary">pyrR</name>
    <name evidence="2" type="ORF">AB5I84_00985</name>
</gene>
<evidence type="ECO:0000313" key="3">
    <source>
        <dbReference type="Proteomes" id="UP001562065"/>
    </source>
</evidence>
<sequence>MARMADDLQQHLAARNITDPALVGIHTGGVWVAEELHRRLAQTGPLGTLDISFYRDDFSRRGLHPSVRPSALPFEVENAHIVLVDDVLMSGRTIRAALNLLFDYGRPASITLAVLFDIGRREMPFAADVCGEHLALAPDQRVELRGPAPLEAEILTLKA</sequence>